<accession>A0ABU0ACB8</accession>
<keyword evidence="2" id="KW-1185">Reference proteome</keyword>
<gene>
    <name evidence="1" type="ORF">J2S17_000767</name>
</gene>
<dbReference type="Proteomes" id="UP001238088">
    <property type="component" value="Unassembled WGS sequence"/>
</dbReference>
<evidence type="ECO:0000313" key="2">
    <source>
        <dbReference type="Proteomes" id="UP001238088"/>
    </source>
</evidence>
<dbReference type="RefSeq" id="WP_307472015.1">
    <property type="nucleotide sequence ID" value="NZ_JAUSUB010000002.1"/>
</dbReference>
<evidence type="ECO:0000313" key="1">
    <source>
        <dbReference type="EMBL" id="MDQ0268898.1"/>
    </source>
</evidence>
<organism evidence="1 2">
    <name type="scientific">Cytobacillus purgationiresistens</name>
    <dbReference type="NCBI Taxonomy" id="863449"/>
    <lineage>
        <taxon>Bacteria</taxon>
        <taxon>Bacillati</taxon>
        <taxon>Bacillota</taxon>
        <taxon>Bacilli</taxon>
        <taxon>Bacillales</taxon>
        <taxon>Bacillaceae</taxon>
        <taxon>Cytobacillus</taxon>
    </lineage>
</organism>
<dbReference type="EMBL" id="JAUSUB010000002">
    <property type="protein sequence ID" value="MDQ0268898.1"/>
    <property type="molecule type" value="Genomic_DNA"/>
</dbReference>
<reference evidence="1 2" key="1">
    <citation type="submission" date="2023-07" db="EMBL/GenBank/DDBJ databases">
        <title>Genomic Encyclopedia of Type Strains, Phase IV (KMG-IV): sequencing the most valuable type-strain genomes for metagenomic binning, comparative biology and taxonomic classification.</title>
        <authorList>
            <person name="Goeker M."/>
        </authorList>
    </citation>
    <scope>NUCLEOTIDE SEQUENCE [LARGE SCALE GENOMIC DNA]</scope>
    <source>
        <strain evidence="1 2">DSM 23494</strain>
    </source>
</reference>
<proteinExistence type="predicted"/>
<name>A0ABU0ACB8_9BACI</name>
<sequence>MKCEYCTGRPLLERKNLMVSYSSDYKVFINQCNYLEDSVIGNTVPHSLHGVKINFCPMCGRDLGKHS</sequence>
<protein>
    <submittedName>
        <fullName evidence="1">Uncharacterized protein</fullName>
    </submittedName>
</protein>
<comment type="caution">
    <text evidence="1">The sequence shown here is derived from an EMBL/GenBank/DDBJ whole genome shotgun (WGS) entry which is preliminary data.</text>
</comment>